<proteinExistence type="predicted"/>
<evidence type="ECO:0000313" key="2">
    <source>
        <dbReference type="Proteomes" id="UP000799536"/>
    </source>
</evidence>
<organism evidence="1 2">
    <name type="scientific">Delitschia confertaspora ATCC 74209</name>
    <dbReference type="NCBI Taxonomy" id="1513339"/>
    <lineage>
        <taxon>Eukaryota</taxon>
        <taxon>Fungi</taxon>
        <taxon>Dikarya</taxon>
        <taxon>Ascomycota</taxon>
        <taxon>Pezizomycotina</taxon>
        <taxon>Dothideomycetes</taxon>
        <taxon>Pleosporomycetidae</taxon>
        <taxon>Pleosporales</taxon>
        <taxon>Delitschiaceae</taxon>
        <taxon>Delitschia</taxon>
    </lineage>
</organism>
<dbReference type="AlphaFoldDB" id="A0A9P4JNG1"/>
<evidence type="ECO:0000313" key="1">
    <source>
        <dbReference type="EMBL" id="KAF2200329.1"/>
    </source>
</evidence>
<gene>
    <name evidence="1" type="ORF">GQ43DRAFT_78765</name>
</gene>
<name>A0A9P4JNG1_9PLEO</name>
<accession>A0A9P4JNG1</accession>
<keyword evidence="2" id="KW-1185">Reference proteome</keyword>
<protein>
    <submittedName>
        <fullName evidence="1">Uncharacterized protein</fullName>
    </submittedName>
</protein>
<dbReference type="Proteomes" id="UP000799536">
    <property type="component" value="Unassembled WGS sequence"/>
</dbReference>
<reference evidence="1" key="1">
    <citation type="journal article" date="2020" name="Stud. Mycol.">
        <title>101 Dothideomycetes genomes: a test case for predicting lifestyles and emergence of pathogens.</title>
        <authorList>
            <person name="Haridas S."/>
            <person name="Albert R."/>
            <person name="Binder M."/>
            <person name="Bloem J."/>
            <person name="Labutti K."/>
            <person name="Salamov A."/>
            <person name="Andreopoulos B."/>
            <person name="Baker S."/>
            <person name="Barry K."/>
            <person name="Bills G."/>
            <person name="Bluhm B."/>
            <person name="Cannon C."/>
            <person name="Castanera R."/>
            <person name="Culley D."/>
            <person name="Daum C."/>
            <person name="Ezra D."/>
            <person name="Gonzalez J."/>
            <person name="Henrissat B."/>
            <person name="Kuo A."/>
            <person name="Liang C."/>
            <person name="Lipzen A."/>
            <person name="Lutzoni F."/>
            <person name="Magnuson J."/>
            <person name="Mondo S."/>
            <person name="Nolan M."/>
            <person name="Ohm R."/>
            <person name="Pangilinan J."/>
            <person name="Park H.-J."/>
            <person name="Ramirez L."/>
            <person name="Alfaro M."/>
            <person name="Sun H."/>
            <person name="Tritt A."/>
            <person name="Yoshinaga Y."/>
            <person name="Zwiers L.-H."/>
            <person name="Turgeon B."/>
            <person name="Goodwin S."/>
            <person name="Spatafora J."/>
            <person name="Crous P."/>
            <person name="Grigoriev I."/>
        </authorList>
    </citation>
    <scope>NUCLEOTIDE SEQUENCE</scope>
    <source>
        <strain evidence="1">ATCC 74209</strain>
    </source>
</reference>
<dbReference type="OrthoDB" id="3057599at2759"/>
<dbReference type="EMBL" id="ML994027">
    <property type="protein sequence ID" value="KAF2200329.1"/>
    <property type="molecule type" value="Genomic_DNA"/>
</dbReference>
<sequence length="138" mass="15722">MLLFGYARSPWCYHTPRDIQSFVDVISFCAYSRLTNSKEFRIQFDIQNPADQETHFVSKVHAAKHRYLFGFYMGKDGRRHMGFDIAQRGEGVSAERIDVVDPGIFLDHGSLLDLAPSSILTSSGGGLRERKSYRLTKD</sequence>
<comment type="caution">
    <text evidence="1">The sequence shown here is derived from an EMBL/GenBank/DDBJ whole genome shotgun (WGS) entry which is preliminary data.</text>
</comment>